<evidence type="ECO:0000313" key="3">
    <source>
        <dbReference type="Proteomes" id="UP000224974"/>
    </source>
</evidence>
<evidence type="ECO:0000313" key="2">
    <source>
        <dbReference type="EMBL" id="VFS48480.1"/>
    </source>
</evidence>
<dbReference type="Proteomes" id="UP000224974">
    <property type="component" value="Unassembled WGS sequence"/>
</dbReference>
<dbReference type="EMBL" id="PDDX01000001">
    <property type="protein sequence ID" value="PHI29856.1"/>
    <property type="molecule type" value="Genomic_DNA"/>
</dbReference>
<dbReference type="RefSeq" id="WP_029096542.1">
    <property type="nucleotide sequence ID" value="NZ_CAADJA010000002.1"/>
</dbReference>
<evidence type="ECO:0000313" key="4">
    <source>
        <dbReference type="Proteomes" id="UP000373449"/>
    </source>
</evidence>
<sequence length="67" mass="7767">MVENRQLLNAMRAGTASRASRTCRVKLSARYWLNYVESSDIKPQHLSWRQQMLENLVTTICLAKQTV</sequence>
<proteinExistence type="predicted"/>
<gene>
    <name evidence="1" type="ORF">CRN84_11130</name>
    <name evidence="2" type="ORF">NCTC12282_03218</name>
</gene>
<dbReference type="EMBL" id="CAADJA010000002">
    <property type="protein sequence ID" value="VFS48480.1"/>
    <property type="molecule type" value="Genomic_DNA"/>
</dbReference>
<protein>
    <submittedName>
        <fullName evidence="1">Uncharacterized protein</fullName>
    </submittedName>
</protein>
<evidence type="ECO:0000313" key="1">
    <source>
        <dbReference type="EMBL" id="PHI29856.1"/>
    </source>
</evidence>
<dbReference type="AlphaFoldDB" id="A0A2C6DF92"/>
<organism evidence="1 3">
    <name type="scientific">Budvicia aquatica</name>
    <dbReference type="NCBI Taxonomy" id="82979"/>
    <lineage>
        <taxon>Bacteria</taxon>
        <taxon>Pseudomonadati</taxon>
        <taxon>Pseudomonadota</taxon>
        <taxon>Gammaproteobacteria</taxon>
        <taxon>Enterobacterales</taxon>
        <taxon>Budviciaceae</taxon>
        <taxon>Budvicia</taxon>
    </lineage>
</organism>
<reference evidence="1" key="1">
    <citation type="submission" date="2017-09" db="EMBL/GenBank/DDBJ databases">
        <title>FDA dAtabase for Regulatory Grade micrObial Sequences (FDA-ARGOS): Supporting development and validation of Infectious Disease Dx tests.</title>
        <authorList>
            <person name="Minogue T."/>
            <person name="Wolcott M."/>
            <person name="Wasieloski L."/>
            <person name="Aguilar W."/>
            <person name="Moore D."/>
            <person name="Tallon L.J."/>
            <person name="Sadzewicz L."/>
            <person name="Ott S."/>
            <person name="Zhao X."/>
            <person name="Nagaraj S."/>
            <person name="Vavikolanu K."/>
            <person name="Aluvathingal J."/>
            <person name="Nadendla S."/>
            <person name="Sichtig H."/>
        </authorList>
    </citation>
    <scope>NUCLEOTIDE SEQUENCE</scope>
    <source>
        <strain evidence="1">FDAARGOS_387</strain>
    </source>
</reference>
<dbReference type="STRING" id="1111728.GCA_000427805_01840"/>
<accession>A0A2C6DF92</accession>
<dbReference type="Proteomes" id="UP000373449">
    <property type="component" value="Unassembled WGS sequence"/>
</dbReference>
<reference evidence="3" key="2">
    <citation type="submission" date="2017-09" db="EMBL/GenBank/DDBJ databases">
        <title>FDA dAtabase for Regulatory Grade micrObial Sequences (FDA-ARGOS): Supporting development and validation of Infectious Disease Dx tests.</title>
        <authorList>
            <person name="Minogue T."/>
            <person name="Wolcott M."/>
            <person name="Wasieloski L."/>
            <person name="Aguilar W."/>
            <person name="Moore D."/>
            <person name="Tallon L."/>
            <person name="Sadzewicz L."/>
            <person name="Ott S."/>
            <person name="Zhao X."/>
            <person name="Nagaraj S."/>
            <person name="Vavikolanu K."/>
            <person name="Aluvathingal J."/>
            <person name="Nadendla S."/>
            <person name="Sichtig H."/>
        </authorList>
    </citation>
    <scope>NUCLEOTIDE SEQUENCE [LARGE SCALE GENOMIC DNA]</scope>
    <source>
        <strain evidence="3">FDAARGOS_387</strain>
    </source>
</reference>
<keyword evidence="3" id="KW-1185">Reference proteome</keyword>
<name>A0A2C6DF92_9GAMM</name>
<reference evidence="2 4" key="3">
    <citation type="submission" date="2019-03" db="EMBL/GenBank/DDBJ databases">
        <authorList>
            <consortium name="Pathogen Informatics"/>
        </authorList>
    </citation>
    <scope>NUCLEOTIDE SEQUENCE [LARGE SCALE GENOMIC DNA]</scope>
    <source>
        <strain evidence="2 4">NCTC12282</strain>
    </source>
</reference>